<organism evidence="1 2">
    <name type="scientific">Staphylococcus condimenti</name>
    <dbReference type="NCBI Taxonomy" id="70255"/>
    <lineage>
        <taxon>Bacteria</taxon>
        <taxon>Bacillati</taxon>
        <taxon>Bacillota</taxon>
        <taxon>Bacilli</taxon>
        <taxon>Bacillales</taxon>
        <taxon>Staphylococcaceae</taxon>
        <taxon>Staphylococcus</taxon>
    </lineage>
</organism>
<reference evidence="1 2" key="1">
    <citation type="submission" date="2018-11" db="EMBL/GenBank/DDBJ databases">
        <title>Genomic profiling of Staphylococcus species from a Poultry farm system in KwaZulu-Natal, South Africa.</title>
        <authorList>
            <person name="Amoako D.G."/>
            <person name="Somboro A.M."/>
            <person name="Abia A.L.K."/>
            <person name="Bester L.A."/>
            <person name="Essack S.Y."/>
        </authorList>
    </citation>
    <scope>NUCLEOTIDE SEQUENCE [LARGE SCALE GENOMIC DNA]</scope>
    <source>
        <strain evidence="1 2">SA11</strain>
    </source>
</reference>
<evidence type="ECO:0000313" key="2">
    <source>
        <dbReference type="Proteomes" id="UP000293854"/>
    </source>
</evidence>
<evidence type="ECO:0000313" key="1">
    <source>
        <dbReference type="EMBL" id="RZI03034.1"/>
    </source>
</evidence>
<comment type="caution">
    <text evidence="1">The sequence shown here is derived from an EMBL/GenBank/DDBJ whole genome shotgun (WGS) entry which is preliminary data.</text>
</comment>
<name>A0A4Q7CN76_9STAP</name>
<accession>A0A4Q7CN76</accession>
<dbReference type="RefSeq" id="WP_130135380.1">
    <property type="nucleotide sequence ID" value="NZ_RQTE01000075.1"/>
</dbReference>
<dbReference type="Proteomes" id="UP000293854">
    <property type="component" value="Unassembled WGS sequence"/>
</dbReference>
<protein>
    <submittedName>
        <fullName evidence="1">Uncharacterized protein</fullName>
    </submittedName>
</protein>
<gene>
    <name evidence="1" type="ORF">EIG99_04455</name>
</gene>
<dbReference type="EMBL" id="RQTE01000075">
    <property type="protein sequence ID" value="RZI03034.1"/>
    <property type="molecule type" value="Genomic_DNA"/>
</dbReference>
<dbReference type="AlphaFoldDB" id="A0A4Q7CN76"/>
<proteinExistence type="predicted"/>
<sequence>MSKEIDIIREVDENGDEYFPQTHAEAVIDLDDKIEEAIKNGIPESIILRSPQGQRFMLTVDEEGKLDTSKL</sequence>